<feature type="compositionally biased region" description="Gly residues" evidence="1">
    <location>
        <begin position="93"/>
        <end position="104"/>
    </location>
</feature>
<feature type="region of interest" description="Disordered" evidence="1">
    <location>
        <begin position="62"/>
        <end position="179"/>
    </location>
</feature>
<feature type="compositionally biased region" description="Low complexity" evidence="1">
    <location>
        <begin position="128"/>
        <end position="149"/>
    </location>
</feature>
<protein>
    <submittedName>
        <fullName evidence="2">Uncharacterized protein</fullName>
    </submittedName>
</protein>
<feature type="compositionally biased region" description="Low complexity" evidence="1">
    <location>
        <begin position="157"/>
        <end position="179"/>
    </location>
</feature>
<gene>
    <name evidence="2" type="ORF">KDL01_24015</name>
</gene>
<name>A0A941ERX0_9ACTN</name>
<organism evidence="2 3">
    <name type="scientific">Actinospica durhamensis</name>
    <dbReference type="NCBI Taxonomy" id="1508375"/>
    <lineage>
        <taxon>Bacteria</taxon>
        <taxon>Bacillati</taxon>
        <taxon>Actinomycetota</taxon>
        <taxon>Actinomycetes</taxon>
        <taxon>Catenulisporales</taxon>
        <taxon>Actinospicaceae</taxon>
        <taxon>Actinospica</taxon>
    </lineage>
</organism>
<proteinExistence type="predicted"/>
<evidence type="ECO:0000313" key="3">
    <source>
        <dbReference type="Proteomes" id="UP000675781"/>
    </source>
</evidence>
<evidence type="ECO:0000256" key="1">
    <source>
        <dbReference type="SAM" id="MobiDB-lite"/>
    </source>
</evidence>
<dbReference type="EMBL" id="JAGSOG010000138">
    <property type="protein sequence ID" value="MBR7836365.1"/>
    <property type="molecule type" value="Genomic_DNA"/>
</dbReference>
<sequence length="364" mass="35235">MIAGAGAKPEPSHPTRAGLPFGPPLNPAGYHGPVRPRAAAGGVAVLVVAAVSLTGAAPATSDVAALRPPGSTQGTNPSATGAAGGPASAGQHTGTGSGKTGGKGSPSSGSTGNGGSGGTGGLGGSAGSGAIAAPQSSAQAASGGSAASAGGAGTSGGTAANAGQTGAAPSTGTTATTSAAAKPTYTAVAGLDCTGSSTATYSDSEGYYTDGDSGWLRPTDGYAGSGCTGKYDAVPMSGTAGLTHYDTTGFALYKWNFSGSFTDASCKLSIYVPDDTSRLHVGGDPTYYYYWAQNYSYGQSLTPSGDFSVTEVDDLGEWVTQPSFTVTTGYVTLKLVNSGLDWTSAGVDYAHHAAAAVKLSCTES</sequence>
<comment type="caution">
    <text evidence="2">The sequence shown here is derived from an EMBL/GenBank/DDBJ whole genome shotgun (WGS) entry which is preliminary data.</text>
</comment>
<reference evidence="2" key="1">
    <citation type="submission" date="2021-04" db="EMBL/GenBank/DDBJ databases">
        <title>Genome based classification of Actinospica acidithermotolerans sp. nov., an actinobacterium isolated from an Indonesian hot spring.</title>
        <authorList>
            <person name="Kusuma A.B."/>
            <person name="Putra K.E."/>
            <person name="Nafisah S."/>
            <person name="Loh J."/>
            <person name="Nouioui I."/>
            <person name="Goodfellow M."/>
        </authorList>
    </citation>
    <scope>NUCLEOTIDE SEQUENCE</scope>
    <source>
        <strain evidence="2">CSCA 57</strain>
    </source>
</reference>
<feature type="region of interest" description="Disordered" evidence="1">
    <location>
        <begin position="1"/>
        <end position="24"/>
    </location>
</feature>
<evidence type="ECO:0000313" key="2">
    <source>
        <dbReference type="EMBL" id="MBR7836365.1"/>
    </source>
</evidence>
<keyword evidence="3" id="KW-1185">Reference proteome</keyword>
<feature type="compositionally biased region" description="Gly residues" evidence="1">
    <location>
        <begin position="111"/>
        <end position="127"/>
    </location>
</feature>
<dbReference type="AlphaFoldDB" id="A0A941ERX0"/>
<accession>A0A941ERX0</accession>
<dbReference type="Proteomes" id="UP000675781">
    <property type="component" value="Unassembled WGS sequence"/>
</dbReference>
<feature type="compositionally biased region" description="Low complexity" evidence="1">
    <location>
        <begin position="74"/>
        <end position="90"/>
    </location>
</feature>